<evidence type="ECO:0000256" key="6">
    <source>
        <dbReference type="ARBA" id="ARBA00023157"/>
    </source>
</evidence>
<dbReference type="Proteomes" id="UP001370490">
    <property type="component" value="Unassembled WGS sequence"/>
</dbReference>
<evidence type="ECO:0000256" key="8">
    <source>
        <dbReference type="PIRSR" id="PIRSR000290-2"/>
    </source>
</evidence>
<proteinExistence type="inferred from homology"/>
<keyword evidence="2 7" id="KW-0479">Metal-binding</keyword>
<dbReference type="InterPro" id="IPR050316">
    <property type="entry name" value="Tyrosinase/Hemocyanin"/>
</dbReference>
<comment type="cofactor">
    <cofactor evidence="7">
        <name>Cu(2+)</name>
        <dbReference type="ChEBI" id="CHEBI:29036"/>
    </cofactor>
    <text evidence="7">Binds 2 copper ions per subunit.</text>
</comment>
<dbReference type="InterPro" id="IPR022739">
    <property type="entry name" value="Polyphenol_oxidase_cen"/>
</dbReference>
<feature type="binding site" evidence="7">
    <location>
        <position position="330"/>
    </location>
    <ligand>
        <name>Cu cation</name>
        <dbReference type="ChEBI" id="CHEBI:23378"/>
        <label>B</label>
    </ligand>
</feature>
<feature type="binding site" evidence="7">
    <location>
        <position position="195"/>
    </location>
    <ligand>
        <name>Cu cation</name>
        <dbReference type="ChEBI" id="CHEBI:23378"/>
        <label>A</label>
    </ligand>
</feature>
<feature type="disulfide bond" evidence="8">
    <location>
        <begin position="98"/>
        <end position="113"/>
    </location>
</feature>
<evidence type="ECO:0000259" key="11">
    <source>
        <dbReference type="PROSITE" id="PS00498"/>
    </source>
</evidence>
<evidence type="ECO:0000256" key="2">
    <source>
        <dbReference type="ARBA" id="ARBA00022723"/>
    </source>
</evidence>
<accession>A0AAN8ZBX9</accession>
<feature type="binding site" evidence="7">
    <location>
        <position position="204"/>
    </location>
    <ligand>
        <name>Cu cation</name>
        <dbReference type="ChEBI" id="CHEBI:23378"/>
        <label>A</label>
    </ligand>
</feature>
<evidence type="ECO:0000256" key="4">
    <source>
        <dbReference type="ARBA" id="ARBA00023002"/>
    </source>
</evidence>
<dbReference type="GO" id="GO:0046872">
    <property type="term" value="F:metal ion binding"/>
    <property type="evidence" value="ECO:0007669"/>
    <property type="project" value="UniProtKB-KW"/>
</dbReference>
<evidence type="ECO:0000259" key="10">
    <source>
        <dbReference type="PROSITE" id="PS00497"/>
    </source>
</evidence>
<dbReference type="InterPro" id="IPR016213">
    <property type="entry name" value="Polyphenol_oxidase"/>
</dbReference>
<dbReference type="PANTHER" id="PTHR11474">
    <property type="entry name" value="TYROSINASE FAMILY MEMBER"/>
    <property type="match status" value="1"/>
</dbReference>
<feature type="cross-link" description="2'-(S-cysteinyl)-histidine (Cys-His)" evidence="9">
    <location>
        <begin position="178"/>
        <end position="195"/>
    </location>
</feature>
<dbReference type="PRINTS" id="PR00092">
    <property type="entry name" value="TYROSINASE"/>
</dbReference>
<keyword evidence="4" id="KW-0560">Oxidoreductase</keyword>
<dbReference type="GO" id="GO:0004097">
    <property type="term" value="F:catechol oxidase activity"/>
    <property type="evidence" value="ECO:0007669"/>
    <property type="project" value="InterPro"/>
</dbReference>
<evidence type="ECO:0000313" key="12">
    <source>
        <dbReference type="EMBL" id="KAK6932521.1"/>
    </source>
</evidence>
<evidence type="ECO:0000313" key="13">
    <source>
        <dbReference type="Proteomes" id="UP001370490"/>
    </source>
</evidence>
<gene>
    <name evidence="12" type="ORF">RJ641_002145</name>
</gene>
<reference evidence="12 13" key="1">
    <citation type="submission" date="2023-12" db="EMBL/GenBank/DDBJ databases">
        <title>A high-quality genome assembly for Dillenia turbinata (Dilleniales).</title>
        <authorList>
            <person name="Chanderbali A."/>
        </authorList>
    </citation>
    <scope>NUCLEOTIDE SEQUENCE [LARGE SCALE GENOMIC DNA]</scope>
    <source>
        <strain evidence="12">LSX21</strain>
        <tissue evidence="12">Leaf</tissue>
    </source>
</reference>
<dbReference type="PIRSF" id="PIRSF000290">
    <property type="entry name" value="PPO_plant"/>
    <property type="match status" value="1"/>
</dbReference>
<feature type="domain" description="Tyrosinase copper-binding" evidence="10">
    <location>
        <begin position="195"/>
        <end position="212"/>
    </location>
</feature>
<comment type="similarity">
    <text evidence="1">Belongs to the tyrosinase family.</text>
</comment>
<dbReference type="InterPro" id="IPR022740">
    <property type="entry name" value="Polyphenol_oxidase_C"/>
</dbReference>
<dbReference type="PROSITE" id="PS00497">
    <property type="entry name" value="TYROSINASE_1"/>
    <property type="match status" value="1"/>
</dbReference>
<dbReference type="AlphaFoldDB" id="A0AAN8ZBX9"/>
<keyword evidence="5 7" id="KW-0186">Copper</keyword>
<dbReference type="PROSITE" id="PS00498">
    <property type="entry name" value="TYROSINASE_2"/>
    <property type="match status" value="1"/>
</dbReference>
<dbReference type="Pfam" id="PF12143">
    <property type="entry name" value="PPO1_KFDV"/>
    <property type="match status" value="1"/>
</dbReference>
<keyword evidence="3" id="KW-0883">Thioether bond</keyword>
<organism evidence="12 13">
    <name type="scientific">Dillenia turbinata</name>
    <dbReference type="NCBI Taxonomy" id="194707"/>
    <lineage>
        <taxon>Eukaryota</taxon>
        <taxon>Viridiplantae</taxon>
        <taxon>Streptophyta</taxon>
        <taxon>Embryophyta</taxon>
        <taxon>Tracheophyta</taxon>
        <taxon>Spermatophyta</taxon>
        <taxon>Magnoliopsida</taxon>
        <taxon>eudicotyledons</taxon>
        <taxon>Gunneridae</taxon>
        <taxon>Pentapetalae</taxon>
        <taxon>Dilleniales</taxon>
        <taxon>Dilleniaceae</taxon>
        <taxon>Dillenia</taxon>
    </lineage>
</organism>
<dbReference type="FunFam" id="1.10.1280.10:FF:000007">
    <property type="entry name" value="Polyphenol oxidase, chloroplastic"/>
    <property type="match status" value="1"/>
</dbReference>
<feature type="disulfide bond" evidence="8">
    <location>
        <begin position="112"/>
        <end position="175"/>
    </location>
</feature>
<evidence type="ECO:0000256" key="5">
    <source>
        <dbReference type="ARBA" id="ARBA00023008"/>
    </source>
</evidence>
<keyword evidence="6 8" id="KW-1015">Disulfide bond</keyword>
<keyword evidence="13" id="KW-1185">Reference proteome</keyword>
<dbReference type="SUPFAM" id="SSF48056">
    <property type="entry name" value="Di-copper centre-containing domain"/>
    <property type="match status" value="1"/>
</dbReference>
<dbReference type="EMBL" id="JBAMMX010000010">
    <property type="protein sequence ID" value="KAK6932521.1"/>
    <property type="molecule type" value="Genomic_DNA"/>
</dbReference>
<dbReference type="Gene3D" id="1.10.1280.10">
    <property type="entry name" value="Di-copper center containing domain from catechol oxidase"/>
    <property type="match status" value="1"/>
</dbReference>
<dbReference type="Pfam" id="PF00264">
    <property type="entry name" value="Tyrosinase"/>
    <property type="match status" value="1"/>
</dbReference>
<feature type="binding site" evidence="7">
    <location>
        <position position="174"/>
    </location>
    <ligand>
        <name>Cu cation</name>
        <dbReference type="ChEBI" id="CHEBI:23378"/>
        <label>A</label>
    </ligand>
</feature>
<dbReference type="Pfam" id="PF12142">
    <property type="entry name" value="PPO1_DWL"/>
    <property type="match status" value="1"/>
</dbReference>
<sequence length="601" mass="67542">MSTLPLQSTTLISNSFSTFLNKTPQPFPTNRKPTHVNVPIILCKASNDHGHDKQISTGALLGELNRRNVLIGLGGLYGTTNLSAATAAPIAAPDLRKCGSADLPAGAKPVDCCPPLTKKPVDFVLPRPVGQLRIRPAAEYATKEYIAKYEKAISLMKALPEDDPRTFKQQADIHCAYCDGAYDQVGYSDLELQVHNCWLFLPFHRWYVYFYERILGKLIDDPNFSVPFWNWDNPAGMQMPAMFTNPNSPLYSKLRDAKHQPPALIDLDYDLTDPTITAEEQYSSNLALMYRQMVSNGRTAKLFMGSPYRAGDDPSPGQGSLENQPHGTVHIWTGDRTQPNIENMGTFYSAARDPIFYAHHSNVDRMWFVWNKTLERKNFKDGDWLNATFHFYDENANLVKVKVSDCLDTAKLGYTYQEVELPWLKSRPKKSSKSKVKVSASPKAGTAQAAEISTKKKMITSVTESDFPVTLNKPLKTTVKRPKKSRSKKEKEEEVEVLLIEGIKLDREGFVKFDVYVNEDEEAEEFSRPDKPVFAGTFVNVPHKHKKGKKMKIKTCLRLGISDLLEDLEAEDDETVEVALVPRRGSEAVTVDSVKIVLESE</sequence>
<protein>
    <submittedName>
        <fullName evidence="12">Polyphenol oxidase, C-terminal</fullName>
    </submittedName>
</protein>
<dbReference type="GO" id="GO:0046148">
    <property type="term" value="P:pigment biosynthetic process"/>
    <property type="evidence" value="ECO:0007669"/>
    <property type="project" value="InterPro"/>
</dbReference>
<dbReference type="InterPro" id="IPR008922">
    <property type="entry name" value="Di-copper_centre_dom_sf"/>
</dbReference>
<feature type="domain" description="Tyrosinase copper-binding" evidence="11">
    <location>
        <begin position="353"/>
        <end position="364"/>
    </location>
</feature>
<feature type="binding site" evidence="7">
    <location>
        <position position="326"/>
    </location>
    <ligand>
        <name>Cu cation</name>
        <dbReference type="ChEBI" id="CHEBI:23378"/>
        <label>B</label>
    </ligand>
</feature>
<evidence type="ECO:0000256" key="7">
    <source>
        <dbReference type="PIRSR" id="PIRSR000290-1"/>
    </source>
</evidence>
<name>A0AAN8ZBX9_9MAGN</name>
<evidence type="ECO:0000256" key="3">
    <source>
        <dbReference type="ARBA" id="ARBA00022784"/>
    </source>
</evidence>
<evidence type="ECO:0000256" key="1">
    <source>
        <dbReference type="ARBA" id="ARBA00009928"/>
    </source>
</evidence>
<feature type="binding site" evidence="7">
    <location>
        <position position="360"/>
    </location>
    <ligand>
        <name>Cu cation</name>
        <dbReference type="ChEBI" id="CHEBI:23378"/>
        <label>B</label>
    </ligand>
</feature>
<dbReference type="InterPro" id="IPR002227">
    <property type="entry name" value="Tyrosinase_Cu-bd"/>
</dbReference>
<dbReference type="PANTHER" id="PTHR11474:SF76">
    <property type="entry name" value="SHKT DOMAIN-CONTAINING PROTEIN"/>
    <property type="match status" value="1"/>
</dbReference>
<comment type="caution">
    <text evidence="12">The sequence shown here is derived from an EMBL/GenBank/DDBJ whole genome shotgun (WGS) entry which is preliminary data.</text>
</comment>
<evidence type="ECO:0000256" key="9">
    <source>
        <dbReference type="PIRSR" id="PIRSR000290-3"/>
    </source>
</evidence>